<feature type="coiled-coil region" evidence="2">
    <location>
        <begin position="60"/>
        <end position="143"/>
    </location>
</feature>
<dbReference type="EMBL" id="JAWJWE010000037">
    <property type="protein sequence ID" value="KAK6626319.1"/>
    <property type="molecule type" value="Genomic_DNA"/>
</dbReference>
<proteinExistence type="predicted"/>
<evidence type="ECO:0000256" key="1">
    <source>
        <dbReference type="ARBA" id="ARBA00023054"/>
    </source>
</evidence>
<dbReference type="Proteomes" id="UP001372834">
    <property type="component" value="Unassembled WGS sequence"/>
</dbReference>
<protein>
    <submittedName>
        <fullName evidence="3">Uncharacterized protein</fullName>
    </submittedName>
</protein>
<reference evidence="3 4" key="1">
    <citation type="submission" date="2023-10" db="EMBL/GenBank/DDBJ databases">
        <title>Genomes of two closely related lineages of the louse Polyplax serrata with different host specificities.</title>
        <authorList>
            <person name="Martinu J."/>
            <person name="Tarabai H."/>
            <person name="Stefka J."/>
            <person name="Hypsa V."/>
        </authorList>
    </citation>
    <scope>NUCLEOTIDE SEQUENCE [LARGE SCALE GENOMIC DNA]</scope>
    <source>
        <strain evidence="3">HR10_N</strain>
    </source>
</reference>
<keyword evidence="1 2" id="KW-0175">Coiled coil</keyword>
<evidence type="ECO:0000313" key="4">
    <source>
        <dbReference type="Proteomes" id="UP001372834"/>
    </source>
</evidence>
<dbReference type="PANTHER" id="PTHR32123">
    <property type="entry name" value="BICD FAMILY-LIKE CARGO ADAPTER"/>
    <property type="match status" value="1"/>
</dbReference>
<dbReference type="AlphaFoldDB" id="A0AAN8S936"/>
<dbReference type="PANTHER" id="PTHR32123:SF13">
    <property type="entry name" value="BICAUDAL D-RELATED PROTEIN HOMOLOG"/>
    <property type="match status" value="1"/>
</dbReference>
<gene>
    <name evidence="3" type="ORF">RUM43_006630</name>
</gene>
<organism evidence="3 4">
    <name type="scientific">Polyplax serrata</name>
    <name type="common">Common mouse louse</name>
    <dbReference type="NCBI Taxonomy" id="468196"/>
    <lineage>
        <taxon>Eukaryota</taxon>
        <taxon>Metazoa</taxon>
        <taxon>Ecdysozoa</taxon>
        <taxon>Arthropoda</taxon>
        <taxon>Hexapoda</taxon>
        <taxon>Insecta</taxon>
        <taxon>Pterygota</taxon>
        <taxon>Neoptera</taxon>
        <taxon>Paraneoptera</taxon>
        <taxon>Psocodea</taxon>
        <taxon>Troctomorpha</taxon>
        <taxon>Phthiraptera</taxon>
        <taxon>Anoplura</taxon>
        <taxon>Polyplacidae</taxon>
        <taxon>Polyplax</taxon>
    </lineage>
</organism>
<name>A0AAN8S936_POLSC</name>
<evidence type="ECO:0000256" key="2">
    <source>
        <dbReference type="SAM" id="Coils"/>
    </source>
</evidence>
<dbReference type="InterPro" id="IPR051149">
    <property type="entry name" value="Spindly/BICDR_Dynein_Adapter"/>
</dbReference>
<comment type="caution">
    <text evidence="3">The sequence shown here is derived from an EMBL/GenBank/DDBJ whole genome shotgun (WGS) entry which is preliminary data.</text>
</comment>
<accession>A0AAN8S936</accession>
<feature type="coiled-coil region" evidence="2">
    <location>
        <begin position="306"/>
        <end position="333"/>
    </location>
</feature>
<evidence type="ECO:0000313" key="3">
    <source>
        <dbReference type="EMBL" id="KAK6626319.1"/>
    </source>
</evidence>
<feature type="coiled-coil region" evidence="2">
    <location>
        <begin position="373"/>
        <end position="435"/>
    </location>
</feature>
<sequence>MGGELHGQNLDSLEQERYNIRRRLERVQEECDSKVTELQGDVSELKKTLDFRESLHKQIEKDKCQLIDELTAQNQRLKDQLRESGKVEENLTNQLSSLRDQCMLKKSSLQDHVSSLEILRDEVQFLTDKKRDLEARLGQTCEERDALTAALEESVERVRLLERHTREQDSQIRSTTRELERVRAANTTLGEQLDAMHSLESPQQRSLLNEMECDDGFHSSAYSSLEKEIIACCETLRNMCNYLKSRNSVGSEQSSDQSMLSDLNISNVKVGILTSIVEELESLINVNDSRTSGLDPEMETRMEIDMHRTKEALERADKELAEKNEELKARAELIIDLTAKLTVKETELKTALEEKEIAKSDLHKADGNQDEIVKEAREARDAAITRKGELELQLARVRIEVLQANSQLMEAVQQKVELSQQLEQWQVDMQCLLDEQMKAKLTKQERKREAVMNNQNANASGPRRILSLFR</sequence>